<dbReference type="GO" id="GO:0001046">
    <property type="term" value="F:core promoter sequence-specific DNA binding"/>
    <property type="evidence" value="ECO:0007669"/>
    <property type="project" value="TreeGrafter"/>
</dbReference>
<evidence type="ECO:0000313" key="3">
    <source>
        <dbReference type="Proteomes" id="UP000031623"/>
    </source>
</evidence>
<feature type="domain" description="HTH cro/C1-type" evidence="1">
    <location>
        <begin position="80"/>
        <end position="133"/>
    </location>
</feature>
<evidence type="ECO:0000313" key="2">
    <source>
        <dbReference type="EMBL" id="BAP57127.1"/>
    </source>
</evidence>
<sequence length="134" mass="15221">MSTLLEKTKIHWTEVKDVLSVPRTEQEYDRVVSLLNELIDTVGEDESHPLADLMETLVVFIEIYDQIHYPLPTVAGAEVLSYLMHEHGLKQTDLRHEIGTQGVVSEILNGKRALNVRQIQALAERFQVSPATFL</sequence>
<keyword evidence="3" id="KW-1185">Reference proteome</keyword>
<proteinExistence type="predicted"/>
<dbReference type="SUPFAM" id="SSF47413">
    <property type="entry name" value="lambda repressor-like DNA-binding domains"/>
    <property type="match status" value="1"/>
</dbReference>
<dbReference type="AlphaFoldDB" id="A0A090AME1"/>
<name>A0A090AME1_9GAMM</name>
<evidence type="ECO:0000259" key="1">
    <source>
        <dbReference type="PROSITE" id="PS50943"/>
    </source>
</evidence>
<dbReference type="GO" id="GO:0006355">
    <property type="term" value="P:regulation of DNA-templated transcription"/>
    <property type="evidence" value="ECO:0007669"/>
    <property type="project" value="InterPro"/>
</dbReference>
<dbReference type="Pfam" id="PF01381">
    <property type="entry name" value="HTH_3"/>
    <property type="match status" value="1"/>
</dbReference>
<dbReference type="InterPro" id="IPR001387">
    <property type="entry name" value="Cro/C1-type_HTH"/>
</dbReference>
<dbReference type="CDD" id="cd00093">
    <property type="entry name" value="HTH_XRE"/>
    <property type="match status" value="1"/>
</dbReference>
<dbReference type="HOGENOM" id="CLU_125852_3_1_6"/>
<dbReference type="EMBL" id="AP014633">
    <property type="protein sequence ID" value="BAP57127.1"/>
    <property type="molecule type" value="Genomic_DNA"/>
</dbReference>
<dbReference type="SMART" id="SM00530">
    <property type="entry name" value="HTH_XRE"/>
    <property type="match status" value="1"/>
</dbReference>
<dbReference type="InterPro" id="IPR039060">
    <property type="entry name" value="Antitox_HigA"/>
</dbReference>
<dbReference type="STRING" id="40754.THII_2830"/>
<accession>A0A090AME1</accession>
<dbReference type="InterPro" id="IPR010982">
    <property type="entry name" value="Lambda_DNA-bd_dom_sf"/>
</dbReference>
<organism evidence="2 3">
    <name type="scientific">Thioploca ingrica</name>
    <dbReference type="NCBI Taxonomy" id="40754"/>
    <lineage>
        <taxon>Bacteria</taxon>
        <taxon>Pseudomonadati</taxon>
        <taxon>Pseudomonadota</taxon>
        <taxon>Gammaproteobacteria</taxon>
        <taxon>Thiotrichales</taxon>
        <taxon>Thiotrichaceae</taxon>
        <taxon>Thioploca</taxon>
    </lineage>
</organism>
<protein>
    <submittedName>
        <fullName evidence="2">Transcriptional regulator</fullName>
    </submittedName>
</protein>
<gene>
    <name evidence="2" type="ORF">THII_2830</name>
</gene>
<dbReference type="PANTHER" id="PTHR40455">
    <property type="entry name" value="ANTITOXIN HIGA"/>
    <property type="match status" value="1"/>
</dbReference>
<dbReference type="OrthoDB" id="5771335at2"/>
<dbReference type="PROSITE" id="PS50943">
    <property type="entry name" value="HTH_CROC1"/>
    <property type="match status" value="1"/>
</dbReference>
<reference evidence="2 3" key="1">
    <citation type="journal article" date="2014" name="ISME J.">
        <title>Ecophysiology of Thioploca ingrica as revealed by the complete genome sequence supplemented with proteomic evidence.</title>
        <authorList>
            <person name="Kojima H."/>
            <person name="Ogura Y."/>
            <person name="Yamamoto N."/>
            <person name="Togashi T."/>
            <person name="Mori H."/>
            <person name="Watanabe T."/>
            <person name="Nemoto F."/>
            <person name="Kurokawa K."/>
            <person name="Hayashi T."/>
            <person name="Fukui M."/>
        </authorList>
    </citation>
    <scope>NUCLEOTIDE SEQUENCE [LARGE SCALE GENOMIC DNA]</scope>
</reference>
<dbReference type="PANTHER" id="PTHR40455:SF1">
    <property type="entry name" value="ANTITOXIN HIGA"/>
    <property type="match status" value="1"/>
</dbReference>
<dbReference type="Proteomes" id="UP000031623">
    <property type="component" value="Chromosome"/>
</dbReference>
<dbReference type="Gene3D" id="1.10.260.40">
    <property type="entry name" value="lambda repressor-like DNA-binding domains"/>
    <property type="match status" value="1"/>
</dbReference>
<dbReference type="KEGG" id="tig:THII_2830"/>